<dbReference type="PROSITE" id="PS51257">
    <property type="entry name" value="PROKAR_LIPOPROTEIN"/>
    <property type="match status" value="1"/>
</dbReference>
<dbReference type="SMART" id="SM00935">
    <property type="entry name" value="OmpH"/>
    <property type="match status" value="1"/>
</dbReference>
<feature type="signal peptide" evidence="3">
    <location>
        <begin position="1"/>
        <end position="23"/>
    </location>
</feature>
<name>L1N951_9PORP</name>
<evidence type="ECO:0000313" key="4">
    <source>
        <dbReference type="EMBL" id="EKX99907.1"/>
    </source>
</evidence>
<proteinExistence type="inferred from homology"/>
<dbReference type="InterPro" id="IPR024930">
    <property type="entry name" value="Skp_dom_sf"/>
</dbReference>
<dbReference type="SUPFAM" id="SSF111384">
    <property type="entry name" value="OmpH-like"/>
    <property type="match status" value="1"/>
</dbReference>
<feature type="chain" id="PRO_5003954286" evidence="3">
    <location>
        <begin position="24"/>
        <end position="212"/>
    </location>
</feature>
<dbReference type="Proteomes" id="UP000010408">
    <property type="component" value="Unassembled WGS sequence"/>
</dbReference>
<reference evidence="4 5" key="1">
    <citation type="submission" date="2012-05" db="EMBL/GenBank/DDBJ databases">
        <authorList>
            <person name="Weinstock G."/>
            <person name="Sodergren E."/>
            <person name="Lobos E.A."/>
            <person name="Fulton L."/>
            <person name="Fulton R."/>
            <person name="Courtney L."/>
            <person name="Fronick C."/>
            <person name="O'Laughlin M."/>
            <person name="Godfrey J."/>
            <person name="Wilson R.M."/>
            <person name="Miner T."/>
            <person name="Farmer C."/>
            <person name="Delehaunty K."/>
            <person name="Cordes M."/>
            <person name="Minx P."/>
            <person name="Tomlinson C."/>
            <person name="Chen J."/>
            <person name="Wollam A."/>
            <person name="Pepin K.H."/>
            <person name="Bhonagiri V."/>
            <person name="Zhang X."/>
            <person name="Suruliraj S."/>
            <person name="Warren W."/>
            <person name="Mitreva M."/>
            <person name="Mardis E.R."/>
            <person name="Wilson R.K."/>
        </authorList>
    </citation>
    <scope>NUCLEOTIDE SEQUENCE [LARGE SCALE GENOMIC DNA]</scope>
    <source>
        <strain evidence="4 5">F0037</strain>
    </source>
</reference>
<dbReference type="RefSeq" id="WP_005468162.1">
    <property type="nucleotide sequence ID" value="NZ_KB291037.1"/>
</dbReference>
<evidence type="ECO:0000256" key="1">
    <source>
        <dbReference type="ARBA" id="ARBA00009091"/>
    </source>
</evidence>
<comment type="caution">
    <text evidence="4">The sequence shown here is derived from an EMBL/GenBank/DDBJ whole genome shotgun (WGS) entry which is preliminary data.</text>
</comment>
<dbReference type="AlphaFoldDB" id="L1N951"/>
<organism evidence="4 5">
    <name type="scientific">Porphyromonas catoniae F0037</name>
    <dbReference type="NCBI Taxonomy" id="1127696"/>
    <lineage>
        <taxon>Bacteria</taxon>
        <taxon>Pseudomonadati</taxon>
        <taxon>Bacteroidota</taxon>
        <taxon>Bacteroidia</taxon>
        <taxon>Bacteroidales</taxon>
        <taxon>Porphyromonadaceae</taxon>
        <taxon>Porphyromonas</taxon>
    </lineage>
</organism>
<gene>
    <name evidence="4" type="ORF">HMPREF9134_01816</name>
</gene>
<dbReference type="eggNOG" id="COG2825">
    <property type="taxonomic scope" value="Bacteria"/>
</dbReference>
<dbReference type="InterPro" id="IPR005632">
    <property type="entry name" value="Chaperone_Skp"/>
</dbReference>
<dbReference type="GO" id="GO:0051082">
    <property type="term" value="F:unfolded protein binding"/>
    <property type="evidence" value="ECO:0007669"/>
    <property type="project" value="InterPro"/>
</dbReference>
<protein>
    <submittedName>
        <fullName evidence="4">Outer membrane protein</fullName>
    </submittedName>
</protein>
<sequence length="212" mass="23380">MTKNSLVSCGALALALTTMLSLGSCKKDSSTKSTPTTATEVQATGLPIALVRMDSVSSQYKYAQEVKAALEKDAIEHQTRLQSKGAAIQKAAADFERRMRINAFVSAEAQQAEQQKLIRMQQEGEALSAQLTQQLGMKQQLMLEDMMKEIRTQLKEYNKDGRYKLVLTQAGDNVLYADEALDITEDFIKYLNEHYTSGKATQAKADSTAQGK</sequence>
<dbReference type="EMBL" id="AMEQ01000044">
    <property type="protein sequence ID" value="EKX99907.1"/>
    <property type="molecule type" value="Genomic_DNA"/>
</dbReference>
<dbReference type="Gene3D" id="3.30.910.20">
    <property type="entry name" value="Skp domain"/>
    <property type="match status" value="1"/>
</dbReference>
<dbReference type="GO" id="GO:0005829">
    <property type="term" value="C:cytosol"/>
    <property type="evidence" value="ECO:0007669"/>
    <property type="project" value="TreeGrafter"/>
</dbReference>
<evidence type="ECO:0000256" key="3">
    <source>
        <dbReference type="SAM" id="SignalP"/>
    </source>
</evidence>
<comment type="similarity">
    <text evidence="1">Belongs to the Skp family.</text>
</comment>
<dbReference type="HOGENOM" id="CLU_053320_1_0_10"/>
<accession>L1N951</accession>
<dbReference type="PANTHER" id="PTHR35089">
    <property type="entry name" value="CHAPERONE PROTEIN SKP"/>
    <property type="match status" value="1"/>
</dbReference>
<dbReference type="STRING" id="1127696.HMPREF9134_01816"/>
<evidence type="ECO:0000256" key="2">
    <source>
        <dbReference type="ARBA" id="ARBA00022729"/>
    </source>
</evidence>
<evidence type="ECO:0000313" key="5">
    <source>
        <dbReference type="Proteomes" id="UP000010408"/>
    </source>
</evidence>
<dbReference type="GO" id="GO:0050821">
    <property type="term" value="P:protein stabilization"/>
    <property type="evidence" value="ECO:0007669"/>
    <property type="project" value="TreeGrafter"/>
</dbReference>
<dbReference type="PANTHER" id="PTHR35089:SF1">
    <property type="entry name" value="CHAPERONE PROTEIN SKP"/>
    <property type="match status" value="1"/>
</dbReference>
<dbReference type="Pfam" id="PF03938">
    <property type="entry name" value="OmpH"/>
    <property type="match status" value="1"/>
</dbReference>
<dbReference type="PATRIC" id="fig|1127696.3.peg.1651"/>
<keyword evidence="2 3" id="KW-0732">Signal</keyword>